<dbReference type="InterPro" id="IPR051156">
    <property type="entry name" value="Mito/Outer_Membr_Metalloprot"/>
</dbReference>
<protein>
    <submittedName>
        <fullName evidence="8">M48 family peptidase</fullName>
    </submittedName>
</protein>
<keyword evidence="2" id="KW-0645">Protease</keyword>
<evidence type="ECO:0000256" key="3">
    <source>
        <dbReference type="ARBA" id="ARBA00022723"/>
    </source>
</evidence>
<dbReference type="Proteomes" id="UP000291301">
    <property type="component" value="Unassembled WGS sequence"/>
</dbReference>
<dbReference type="AlphaFoldDB" id="A0A4R0PBI9"/>
<name>A0A4R0PBI9_9HYPH</name>
<dbReference type="Gene3D" id="3.30.2010.10">
    <property type="entry name" value="Metalloproteases ('zincins'), catalytic domain"/>
    <property type="match status" value="1"/>
</dbReference>
<accession>A0A4R0PBI9</accession>
<dbReference type="InterPro" id="IPR001915">
    <property type="entry name" value="Peptidase_M48"/>
</dbReference>
<dbReference type="GO" id="GO:0051603">
    <property type="term" value="P:proteolysis involved in protein catabolic process"/>
    <property type="evidence" value="ECO:0007669"/>
    <property type="project" value="TreeGrafter"/>
</dbReference>
<keyword evidence="4" id="KW-0378">Hydrolase</keyword>
<dbReference type="PANTHER" id="PTHR22726:SF1">
    <property type="entry name" value="METALLOENDOPEPTIDASE OMA1, MITOCHONDRIAL"/>
    <property type="match status" value="1"/>
</dbReference>
<keyword evidence="3" id="KW-0479">Metal-binding</keyword>
<dbReference type="GO" id="GO:0004222">
    <property type="term" value="F:metalloendopeptidase activity"/>
    <property type="evidence" value="ECO:0007669"/>
    <property type="project" value="InterPro"/>
</dbReference>
<feature type="domain" description="Peptidase M48" evidence="7">
    <location>
        <begin position="25"/>
        <end position="223"/>
    </location>
</feature>
<dbReference type="Gene3D" id="1.25.40.10">
    <property type="entry name" value="Tetratricopeptide repeat domain"/>
    <property type="match status" value="1"/>
</dbReference>
<reference evidence="8 9" key="1">
    <citation type="journal article" date="2015" name="Antonie Van Leeuwenhoek">
        <title>Oricola cellulosilytica gen. nov., sp. nov., a cellulose-degrading bacterium of the family Phyllobacteriaceae isolated from surface seashore water, and emended descriptions of Mesorhizobium loti and Phyllobacterium myrsinacearum.</title>
        <authorList>
            <person name="Hameed A."/>
            <person name="Shahina M."/>
            <person name="Lai W.A."/>
            <person name="Lin S.Y."/>
            <person name="Young L.S."/>
            <person name="Liu Y.C."/>
            <person name="Hsu Y.H."/>
            <person name="Young C.C."/>
        </authorList>
    </citation>
    <scope>NUCLEOTIDE SEQUENCE [LARGE SCALE GENOMIC DNA]</scope>
    <source>
        <strain evidence="8 9">KCTC 52183</strain>
    </source>
</reference>
<evidence type="ECO:0000256" key="1">
    <source>
        <dbReference type="ARBA" id="ARBA00001947"/>
    </source>
</evidence>
<dbReference type="PANTHER" id="PTHR22726">
    <property type="entry name" value="METALLOENDOPEPTIDASE OMA1"/>
    <property type="match status" value="1"/>
</dbReference>
<evidence type="ECO:0000256" key="6">
    <source>
        <dbReference type="ARBA" id="ARBA00023049"/>
    </source>
</evidence>
<comment type="cofactor">
    <cofactor evidence="1">
        <name>Zn(2+)</name>
        <dbReference type="ChEBI" id="CHEBI:29105"/>
    </cofactor>
</comment>
<dbReference type="GO" id="GO:0046872">
    <property type="term" value="F:metal ion binding"/>
    <property type="evidence" value="ECO:0007669"/>
    <property type="project" value="UniProtKB-KW"/>
</dbReference>
<dbReference type="CDD" id="cd07324">
    <property type="entry name" value="M48C_Oma1-like"/>
    <property type="match status" value="1"/>
</dbReference>
<evidence type="ECO:0000256" key="2">
    <source>
        <dbReference type="ARBA" id="ARBA00022670"/>
    </source>
</evidence>
<evidence type="ECO:0000313" key="9">
    <source>
        <dbReference type="Proteomes" id="UP000291301"/>
    </source>
</evidence>
<evidence type="ECO:0000256" key="5">
    <source>
        <dbReference type="ARBA" id="ARBA00022833"/>
    </source>
</evidence>
<dbReference type="EMBL" id="SJST01000003">
    <property type="protein sequence ID" value="TCD14632.1"/>
    <property type="molecule type" value="Genomic_DNA"/>
</dbReference>
<dbReference type="SUPFAM" id="SSF48452">
    <property type="entry name" value="TPR-like"/>
    <property type="match status" value="1"/>
</dbReference>
<dbReference type="InterPro" id="IPR011990">
    <property type="entry name" value="TPR-like_helical_dom_sf"/>
</dbReference>
<sequence length="445" mass="47600">MTMIALSISAATTARAQASLPIVRDAEIERLLSDYATPLLRAAGVKRDRIDIVLVNSPAFNAFVSGRKIFVNTGTIVTAETPNEVIGVLAHEIAHLAGGHQDRLRQQIDRAQTIAAVTAVLGASAAVAAGMSGKGSVAGAGSGLALGGAEAARRGLLTYQRSEELAADRAAVDYLDKTGQSPKGMLVTFERFQRDLALISDRINPYRISHPLPRERISALETLARKSPNFSKSDPAGLQQRHDMARAKIIAYTSGPAAAEGFAQKTASSRAALYGRAIAKFLYGSPQQALPMIDKLIAGDPSNPYLHEIKGEIQLKARNAAAAADAFTQAARLDKGDSGLIQSALGHALVLQGDRQSLQRAVGELEVSLSLDPVNPVAYRNLAMAYGRLGDTGSAELATAEENFHSGRYKDAKVFAARAKRKFEPNSPRWLRADDIQRFKTPDKR</sequence>
<evidence type="ECO:0000256" key="4">
    <source>
        <dbReference type="ARBA" id="ARBA00022801"/>
    </source>
</evidence>
<dbReference type="OrthoDB" id="9814887at2"/>
<evidence type="ECO:0000259" key="7">
    <source>
        <dbReference type="Pfam" id="PF01435"/>
    </source>
</evidence>
<organism evidence="8 9">
    <name type="scientific">Oricola cellulosilytica</name>
    <dbReference type="NCBI Taxonomy" id="1429082"/>
    <lineage>
        <taxon>Bacteria</taxon>
        <taxon>Pseudomonadati</taxon>
        <taxon>Pseudomonadota</taxon>
        <taxon>Alphaproteobacteria</taxon>
        <taxon>Hyphomicrobiales</taxon>
        <taxon>Ahrensiaceae</taxon>
        <taxon>Oricola</taxon>
    </lineage>
</organism>
<dbReference type="Pfam" id="PF01435">
    <property type="entry name" value="Peptidase_M48"/>
    <property type="match status" value="1"/>
</dbReference>
<keyword evidence="5" id="KW-0862">Zinc</keyword>
<keyword evidence="9" id="KW-1185">Reference proteome</keyword>
<keyword evidence="6" id="KW-0482">Metalloprotease</keyword>
<gene>
    <name evidence="8" type="ORF">E0D97_10650</name>
</gene>
<comment type="caution">
    <text evidence="8">The sequence shown here is derived from an EMBL/GenBank/DDBJ whole genome shotgun (WGS) entry which is preliminary data.</text>
</comment>
<dbReference type="GO" id="GO:0016020">
    <property type="term" value="C:membrane"/>
    <property type="evidence" value="ECO:0007669"/>
    <property type="project" value="TreeGrafter"/>
</dbReference>
<proteinExistence type="predicted"/>
<evidence type="ECO:0000313" key="8">
    <source>
        <dbReference type="EMBL" id="TCD14632.1"/>
    </source>
</evidence>